<dbReference type="GeneID" id="66055154"/>
<gene>
    <name evidence="2" type="ORF">CHLRE_10g461874v5</name>
</gene>
<name>A0A2K3DBY4_CHLRE</name>
<dbReference type="EMBL" id="CM008971">
    <property type="protein sequence ID" value="PNW78041.1"/>
    <property type="molecule type" value="Genomic_DNA"/>
</dbReference>
<dbReference type="Proteomes" id="UP000006906">
    <property type="component" value="Chromosome 10"/>
</dbReference>
<organism evidence="2 3">
    <name type="scientific">Chlamydomonas reinhardtii</name>
    <name type="common">Chlamydomonas smithii</name>
    <dbReference type="NCBI Taxonomy" id="3055"/>
    <lineage>
        <taxon>Eukaryota</taxon>
        <taxon>Viridiplantae</taxon>
        <taxon>Chlorophyta</taxon>
        <taxon>core chlorophytes</taxon>
        <taxon>Chlorophyceae</taxon>
        <taxon>CS clade</taxon>
        <taxon>Chlamydomonadales</taxon>
        <taxon>Chlamydomonadaceae</taxon>
        <taxon>Chlamydomonas</taxon>
    </lineage>
</organism>
<accession>A0A2K3DBY4</accession>
<evidence type="ECO:0000256" key="1">
    <source>
        <dbReference type="SAM" id="MobiDB-lite"/>
    </source>
</evidence>
<evidence type="ECO:0000313" key="2">
    <source>
        <dbReference type="EMBL" id="PNW78041.1"/>
    </source>
</evidence>
<keyword evidence="3" id="KW-1185">Reference proteome</keyword>
<dbReference type="Gramene" id="PNW78041">
    <property type="protein sequence ID" value="PNW78041"/>
    <property type="gene ID" value="CHLRE_10g461874v5"/>
</dbReference>
<reference evidence="2 3" key="1">
    <citation type="journal article" date="2007" name="Science">
        <title>The Chlamydomonas genome reveals the evolution of key animal and plant functions.</title>
        <authorList>
            <person name="Merchant S.S."/>
            <person name="Prochnik S.E."/>
            <person name="Vallon O."/>
            <person name="Harris E.H."/>
            <person name="Karpowicz S.J."/>
            <person name="Witman G.B."/>
            <person name="Terry A."/>
            <person name="Salamov A."/>
            <person name="Fritz-Laylin L.K."/>
            <person name="Marechal-Drouard L."/>
            <person name="Marshall W.F."/>
            <person name="Qu L.H."/>
            <person name="Nelson D.R."/>
            <person name="Sanderfoot A.A."/>
            <person name="Spalding M.H."/>
            <person name="Kapitonov V.V."/>
            <person name="Ren Q."/>
            <person name="Ferris P."/>
            <person name="Lindquist E."/>
            <person name="Shapiro H."/>
            <person name="Lucas S.M."/>
            <person name="Grimwood J."/>
            <person name="Schmutz J."/>
            <person name="Cardol P."/>
            <person name="Cerutti H."/>
            <person name="Chanfreau G."/>
            <person name="Chen C.L."/>
            <person name="Cognat V."/>
            <person name="Croft M.T."/>
            <person name="Dent R."/>
            <person name="Dutcher S."/>
            <person name="Fernandez E."/>
            <person name="Fukuzawa H."/>
            <person name="Gonzalez-Ballester D."/>
            <person name="Gonzalez-Halphen D."/>
            <person name="Hallmann A."/>
            <person name="Hanikenne M."/>
            <person name="Hippler M."/>
            <person name="Inwood W."/>
            <person name="Jabbari K."/>
            <person name="Kalanon M."/>
            <person name="Kuras R."/>
            <person name="Lefebvre P.A."/>
            <person name="Lemaire S.D."/>
            <person name="Lobanov A.V."/>
            <person name="Lohr M."/>
            <person name="Manuell A."/>
            <person name="Meier I."/>
            <person name="Mets L."/>
            <person name="Mittag M."/>
            <person name="Mittelmeier T."/>
            <person name="Moroney J.V."/>
            <person name="Moseley J."/>
            <person name="Napoli C."/>
            <person name="Nedelcu A.M."/>
            <person name="Niyogi K."/>
            <person name="Novoselov S.V."/>
            <person name="Paulsen I.T."/>
            <person name="Pazour G."/>
            <person name="Purton S."/>
            <person name="Ral J.P."/>
            <person name="Riano-Pachon D.M."/>
            <person name="Riekhof W."/>
            <person name="Rymarquis L."/>
            <person name="Schroda M."/>
            <person name="Stern D."/>
            <person name="Umen J."/>
            <person name="Willows R."/>
            <person name="Wilson N."/>
            <person name="Zimmer S.L."/>
            <person name="Allmer J."/>
            <person name="Balk J."/>
            <person name="Bisova K."/>
            <person name="Chen C.J."/>
            <person name="Elias M."/>
            <person name="Gendler K."/>
            <person name="Hauser C."/>
            <person name="Lamb M.R."/>
            <person name="Ledford H."/>
            <person name="Long J.C."/>
            <person name="Minagawa J."/>
            <person name="Page M.D."/>
            <person name="Pan J."/>
            <person name="Pootakham W."/>
            <person name="Roje S."/>
            <person name="Rose A."/>
            <person name="Stahlberg E."/>
            <person name="Terauchi A.M."/>
            <person name="Yang P."/>
            <person name="Ball S."/>
            <person name="Bowler C."/>
            <person name="Dieckmann C.L."/>
            <person name="Gladyshev V.N."/>
            <person name="Green P."/>
            <person name="Jorgensen R."/>
            <person name="Mayfield S."/>
            <person name="Mueller-Roeber B."/>
            <person name="Rajamani S."/>
            <person name="Sayre R.T."/>
            <person name="Brokstein P."/>
            <person name="Dubchak I."/>
            <person name="Goodstein D."/>
            <person name="Hornick L."/>
            <person name="Huang Y.W."/>
            <person name="Jhaveri J."/>
            <person name="Luo Y."/>
            <person name="Martinez D."/>
            <person name="Ngau W.C."/>
            <person name="Otillar B."/>
            <person name="Poliakov A."/>
            <person name="Porter A."/>
            <person name="Szajkowski L."/>
            <person name="Werner G."/>
            <person name="Zhou K."/>
            <person name="Grigoriev I.V."/>
            <person name="Rokhsar D.S."/>
            <person name="Grossman A.R."/>
        </authorList>
    </citation>
    <scope>NUCLEOTIDE SEQUENCE [LARGE SCALE GENOMIC DNA]</scope>
    <source>
        <strain evidence="3">CC-503</strain>
    </source>
</reference>
<dbReference type="RefSeq" id="XP_042920568.1">
    <property type="nucleotide sequence ID" value="XM_043067171.1"/>
</dbReference>
<proteinExistence type="predicted"/>
<sequence>MTNRHSPLARAHPPALLRAAMAGYNAFLTAADALPQSGDAAAPAGQSGSGGGSGSLFGLCVTCVRV</sequence>
<feature type="region of interest" description="Disordered" evidence="1">
    <location>
        <begin position="38"/>
        <end position="57"/>
    </location>
</feature>
<protein>
    <submittedName>
        <fullName evidence="2">Uncharacterized protein</fullName>
    </submittedName>
</protein>
<dbReference type="AlphaFoldDB" id="A0A2K3DBY4"/>
<evidence type="ECO:0000313" key="3">
    <source>
        <dbReference type="Proteomes" id="UP000006906"/>
    </source>
</evidence>
<dbReference type="InParanoid" id="A0A2K3DBY4"/>
<dbReference type="KEGG" id="cre:CHLRE_10g461874v5"/>